<evidence type="ECO:0000256" key="7">
    <source>
        <dbReference type="SAM" id="MobiDB-lite"/>
    </source>
</evidence>
<keyword evidence="4 5" id="KW-0539">Nucleus</keyword>
<keyword evidence="2 5" id="KW-0238">DNA-binding</keyword>
<evidence type="ECO:0000256" key="5">
    <source>
        <dbReference type="PROSITE-ProRule" id="PRU00108"/>
    </source>
</evidence>
<dbReference type="Proteomes" id="UP000242287">
    <property type="component" value="Unassembled WGS sequence"/>
</dbReference>
<dbReference type="Pfam" id="PF00046">
    <property type="entry name" value="Homeodomain"/>
    <property type="match status" value="1"/>
</dbReference>
<sequence>MDPSDPPTDFRAFYPYTPNEVKHRKRTTSTQLRALENVFKRDTKPNAALRNQLAEQLKMTPRGVQVWFQNRRAKEKLKATKAAAAKVAGEPAKLEKSDSPYSTLLPNDLPSPGQSSNPDDAVEVLTPCDQHQASVEQELESAVNDSESSASQQQPPSSSPPVITPPQLRLFTDANLSQWHHQHQQQQQQQQITPQLDTGLAESTSNISCRPEGFSAAERYAQRRGSLPVHGNLPRQIGPAPPMNTAALHRRASVDASLHRLTSNPYAMLAKAKNDAMTDLRPPRITSARAAQINRMSSSYQQQHRPGIHPGSFMSQYANLRRGSMDSRAVLAQRNTASSMPFSAYQTSRASLPISDNLYAYSTRTLHPLTPGPLPSPDFQFGAASSTPAMASPSSGDSERNSPDSPQSFTFRPDEPDDDDYASVGSYGPVSRFGSIVSVATSDTSSCYEFPSPNPTMPSTTMLNTRRNSCTPVIRLMSNLDVSGMPHGTIQEPIIEGSYPHEEVHVTSNEYIDAGPPVNTDFGYVSPASTISTGNAVCVQEVNVPISRSSELAFALENKSEQTVLQGTESHMMYNSRGAQQAASTDCGTDVTQQEGPFYYGEVTSMSSSVPSTAIPEYEGSTSATSEPSYTASYTGDYLLASHTNQGLQTPVTYTNCGEMADLYASYNSDPAIDPTAVFAAAETTYG</sequence>
<feature type="compositionally biased region" description="Low complexity" evidence="7">
    <location>
        <begin position="146"/>
        <end position="156"/>
    </location>
</feature>
<dbReference type="Gene3D" id="1.10.10.60">
    <property type="entry name" value="Homeodomain-like"/>
    <property type="match status" value="1"/>
</dbReference>
<evidence type="ECO:0000259" key="8">
    <source>
        <dbReference type="PROSITE" id="PS50071"/>
    </source>
</evidence>
<evidence type="ECO:0000313" key="9">
    <source>
        <dbReference type="EMBL" id="PFH50882.1"/>
    </source>
</evidence>
<feature type="region of interest" description="Disordered" evidence="7">
    <location>
        <begin position="85"/>
        <end position="211"/>
    </location>
</feature>
<dbReference type="InterPro" id="IPR050453">
    <property type="entry name" value="LIM_Homeobox_TF"/>
</dbReference>
<feature type="region of interest" description="Disordered" evidence="7">
    <location>
        <begin position="370"/>
        <end position="425"/>
    </location>
</feature>
<dbReference type="InterPro" id="IPR009057">
    <property type="entry name" value="Homeodomain-like_sf"/>
</dbReference>
<keyword evidence="10" id="KW-1185">Reference proteome</keyword>
<dbReference type="SUPFAM" id="SSF46689">
    <property type="entry name" value="Homeodomain-like"/>
    <property type="match status" value="1"/>
</dbReference>
<dbReference type="GO" id="GO:0000981">
    <property type="term" value="F:DNA-binding transcription factor activity, RNA polymerase II-specific"/>
    <property type="evidence" value="ECO:0007669"/>
    <property type="project" value="InterPro"/>
</dbReference>
<evidence type="ECO:0000313" key="10">
    <source>
        <dbReference type="Proteomes" id="UP000242287"/>
    </source>
</evidence>
<feature type="DNA-binding region" description="Homeobox" evidence="5">
    <location>
        <begin position="20"/>
        <end position="79"/>
    </location>
</feature>
<dbReference type="PROSITE" id="PS50071">
    <property type="entry name" value="HOMEOBOX_2"/>
    <property type="match status" value="1"/>
</dbReference>
<dbReference type="CDD" id="cd00086">
    <property type="entry name" value="homeodomain"/>
    <property type="match status" value="1"/>
</dbReference>
<evidence type="ECO:0000256" key="1">
    <source>
        <dbReference type="ARBA" id="ARBA00004123"/>
    </source>
</evidence>
<reference evidence="9 10" key="1">
    <citation type="submission" date="2014-02" db="EMBL/GenBank/DDBJ databases">
        <title>Transposable element dynamics among asymbiotic and ectomycorrhizal Amanita fungi.</title>
        <authorList>
            <consortium name="DOE Joint Genome Institute"/>
            <person name="Hess J."/>
            <person name="Skrede I."/>
            <person name="Wolfe B."/>
            <person name="LaButti K."/>
            <person name="Ohm R.A."/>
            <person name="Grigoriev I.V."/>
            <person name="Pringle A."/>
        </authorList>
    </citation>
    <scope>NUCLEOTIDE SEQUENCE [LARGE SCALE GENOMIC DNA]</scope>
    <source>
        <strain evidence="9 10">SKay4041</strain>
    </source>
</reference>
<dbReference type="InterPro" id="IPR001356">
    <property type="entry name" value="HD"/>
</dbReference>
<evidence type="ECO:0000256" key="4">
    <source>
        <dbReference type="ARBA" id="ARBA00023242"/>
    </source>
</evidence>
<accession>A0A2A9NT70</accession>
<dbReference type="GO" id="GO:0005634">
    <property type="term" value="C:nucleus"/>
    <property type="evidence" value="ECO:0007669"/>
    <property type="project" value="UniProtKB-SubCell"/>
</dbReference>
<name>A0A2A9NT70_9AGAR</name>
<organism evidence="9 10">
    <name type="scientific">Amanita thiersii Skay4041</name>
    <dbReference type="NCBI Taxonomy" id="703135"/>
    <lineage>
        <taxon>Eukaryota</taxon>
        <taxon>Fungi</taxon>
        <taxon>Dikarya</taxon>
        <taxon>Basidiomycota</taxon>
        <taxon>Agaricomycotina</taxon>
        <taxon>Agaricomycetes</taxon>
        <taxon>Agaricomycetidae</taxon>
        <taxon>Agaricales</taxon>
        <taxon>Pluteineae</taxon>
        <taxon>Amanitaceae</taxon>
        <taxon>Amanita</taxon>
    </lineage>
</organism>
<feature type="region of interest" description="Disordered" evidence="7">
    <location>
        <begin position="444"/>
        <end position="464"/>
    </location>
</feature>
<dbReference type="GO" id="GO:0000977">
    <property type="term" value="F:RNA polymerase II transcription regulatory region sequence-specific DNA binding"/>
    <property type="evidence" value="ECO:0007669"/>
    <property type="project" value="TreeGrafter"/>
</dbReference>
<feature type="compositionally biased region" description="Polar residues" evidence="7">
    <location>
        <begin position="192"/>
        <end position="208"/>
    </location>
</feature>
<dbReference type="OrthoDB" id="6159439at2759"/>
<evidence type="ECO:0000256" key="2">
    <source>
        <dbReference type="ARBA" id="ARBA00023125"/>
    </source>
</evidence>
<evidence type="ECO:0000256" key="3">
    <source>
        <dbReference type="ARBA" id="ARBA00023155"/>
    </source>
</evidence>
<dbReference type="EMBL" id="KZ301995">
    <property type="protein sequence ID" value="PFH50882.1"/>
    <property type="molecule type" value="Genomic_DNA"/>
</dbReference>
<feature type="compositionally biased region" description="Low complexity" evidence="7">
    <location>
        <begin position="383"/>
        <end position="395"/>
    </location>
</feature>
<dbReference type="PANTHER" id="PTHR24208">
    <property type="entry name" value="LIM/HOMEOBOX PROTEIN LHX"/>
    <property type="match status" value="1"/>
</dbReference>
<dbReference type="SMART" id="SM00389">
    <property type="entry name" value="HOX"/>
    <property type="match status" value="1"/>
</dbReference>
<protein>
    <recommendedName>
        <fullName evidence="8">Homeobox domain-containing protein</fullName>
    </recommendedName>
</protein>
<gene>
    <name evidence="9" type="ORF">AMATHDRAFT_3515</name>
</gene>
<dbReference type="AlphaFoldDB" id="A0A2A9NT70"/>
<dbReference type="InterPro" id="IPR017970">
    <property type="entry name" value="Homeobox_CS"/>
</dbReference>
<feature type="domain" description="Homeobox" evidence="8">
    <location>
        <begin position="18"/>
        <end position="78"/>
    </location>
</feature>
<dbReference type="PROSITE" id="PS00027">
    <property type="entry name" value="HOMEOBOX_1"/>
    <property type="match status" value="1"/>
</dbReference>
<evidence type="ECO:0000256" key="6">
    <source>
        <dbReference type="RuleBase" id="RU000682"/>
    </source>
</evidence>
<dbReference type="PANTHER" id="PTHR24208:SF166">
    <property type="entry name" value="LIM HOMEOBOX TRANSCRIPTION FACTOR 1 ALPHA, ISOFORM B"/>
    <property type="match status" value="1"/>
</dbReference>
<comment type="subcellular location">
    <subcellularLocation>
        <location evidence="1 5 6">Nucleus</location>
    </subcellularLocation>
</comment>
<keyword evidence="3 5" id="KW-0371">Homeobox</keyword>
<proteinExistence type="predicted"/>
<dbReference type="STRING" id="703135.A0A2A9NT70"/>